<accession>A0A183D223</accession>
<dbReference type="AlphaFoldDB" id="A0A183D223"/>
<evidence type="ECO:0000313" key="2">
    <source>
        <dbReference type="WBParaSite" id="GPUH_0000276901-mRNA-1"/>
    </source>
</evidence>
<sequence>LSLFIYVFLGLNDLLRSTEIVCKAQLRNLDLKTPVDEESLRQILFGIKRRMDLLDCRHFSYLIVPKFANKNGYAVRDVGQLNVLLTRLVDMLESSKFCESARQRAGDGVCSSAASDHGQLPQSVQKWFRFTDPEHIVLN</sequence>
<name>A0A183D223_9BILA</name>
<proteinExistence type="predicted"/>
<evidence type="ECO:0000256" key="1">
    <source>
        <dbReference type="SAM" id="SignalP"/>
    </source>
</evidence>
<dbReference type="WBParaSite" id="GPUH_0000276901-mRNA-1">
    <property type="protein sequence ID" value="GPUH_0000276901-mRNA-1"/>
    <property type="gene ID" value="GPUH_0000276901"/>
</dbReference>
<protein>
    <submittedName>
        <fullName evidence="2">DUF4371 domain-containing protein</fullName>
    </submittedName>
</protein>
<reference evidence="2" key="1">
    <citation type="submission" date="2016-06" db="UniProtKB">
        <authorList>
            <consortium name="WormBaseParasite"/>
        </authorList>
    </citation>
    <scope>IDENTIFICATION</scope>
</reference>
<keyword evidence="1" id="KW-0732">Signal</keyword>
<feature type="chain" id="PRO_5008148096" evidence="1">
    <location>
        <begin position="18"/>
        <end position="139"/>
    </location>
</feature>
<feature type="signal peptide" evidence="1">
    <location>
        <begin position="1"/>
        <end position="17"/>
    </location>
</feature>
<organism evidence="2">
    <name type="scientific">Gongylonema pulchrum</name>
    <dbReference type="NCBI Taxonomy" id="637853"/>
    <lineage>
        <taxon>Eukaryota</taxon>
        <taxon>Metazoa</taxon>
        <taxon>Ecdysozoa</taxon>
        <taxon>Nematoda</taxon>
        <taxon>Chromadorea</taxon>
        <taxon>Rhabditida</taxon>
        <taxon>Spirurina</taxon>
        <taxon>Spiruromorpha</taxon>
        <taxon>Spiruroidea</taxon>
        <taxon>Gongylonematidae</taxon>
        <taxon>Gongylonema</taxon>
    </lineage>
</organism>